<dbReference type="PANTHER" id="PTHR23065">
    <property type="entry name" value="PROLINE-SERINE-THREONINE PHOSPHATASE INTERACTING PROTEIN 1"/>
    <property type="match status" value="1"/>
</dbReference>
<dbReference type="InterPro" id="IPR027267">
    <property type="entry name" value="AH/BAR_dom_sf"/>
</dbReference>
<proteinExistence type="predicted"/>
<comment type="subunit">
    <text evidence="11">Homodimer. May form heterooligomers with other PACSINs. Interacts (via SH3 domain) with DNM1, SYNJ1 and WASL. Interacts with TRPV4.</text>
</comment>
<keyword evidence="18" id="KW-1185">Reference proteome</keyword>
<dbReference type="EMBL" id="OU893332">
    <property type="protein sequence ID" value="CAG9782498.1"/>
    <property type="molecule type" value="Genomic_DNA"/>
</dbReference>
<dbReference type="SUPFAM" id="SSF103657">
    <property type="entry name" value="BAR/IMD domain-like"/>
    <property type="match status" value="1"/>
</dbReference>
<evidence type="ECO:0000256" key="12">
    <source>
        <dbReference type="PROSITE-ProRule" id="PRU00192"/>
    </source>
</evidence>
<feature type="region of interest" description="Disordered" evidence="14">
    <location>
        <begin position="398"/>
        <end position="458"/>
    </location>
</feature>
<dbReference type="OrthoDB" id="10255128at2759"/>
<keyword evidence="7" id="KW-0597">Phosphoprotein</keyword>
<dbReference type="GO" id="GO:0030100">
    <property type="term" value="P:regulation of endocytosis"/>
    <property type="evidence" value="ECO:0007669"/>
    <property type="project" value="TreeGrafter"/>
</dbReference>
<dbReference type="Proteomes" id="UP001153714">
    <property type="component" value="Chromosome 1"/>
</dbReference>
<feature type="compositionally biased region" description="Acidic residues" evidence="14">
    <location>
        <begin position="545"/>
        <end position="555"/>
    </location>
</feature>
<evidence type="ECO:0008006" key="19">
    <source>
        <dbReference type="Google" id="ProtNLM"/>
    </source>
</evidence>
<evidence type="ECO:0000256" key="10">
    <source>
        <dbReference type="ARBA" id="ARBA00055545"/>
    </source>
</evidence>
<dbReference type="FunFam" id="1.20.1270.60:FF:000009">
    <property type="entry name" value="Protein kinase C and casein kinase substrate in neurons 2"/>
    <property type="match status" value="1"/>
</dbReference>
<comment type="function">
    <text evidence="10">Plays a role in endocytosis and regulates internalization of plasma membrane proteins. Overexpression impairs internalization of SLC2A1/GLUT1 and TRPV4 and increases the levels of SLC2A1/GLUT1 and TRPV4 at the cell membrane. Inhibits the TRPV4 calcium channel activity.</text>
</comment>
<evidence type="ECO:0000313" key="18">
    <source>
        <dbReference type="Proteomes" id="UP001153714"/>
    </source>
</evidence>
<evidence type="ECO:0000256" key="5">
    <source>
        <dbReference type="ARBA" id="ARBA00022475"/>
    </source>
</evidence>
<evidence type="ECO:0000256" key="13">
    <source>
        <dbReference type="PROSITE-ProRule" id="PRU01077"/>
    </source>
</evidence>
<sequence>MSHHSDEQALLTVASDSFWEPGNYKRTTRRVDDGHRLCSELQTLVQERADIEKTYAKSLRGWAKKWNDLIEKGPEYGTMEAAWKGGMVEAERLSDLHLGVRDRLVNDVIAQIKNWQKDTYHKSMIQLKERKEMDEAFKKAQKPWAKLLQKVERTRLEYHTACKQERTAQNQERNASGDSSLSPDQVSGHVKKMAERVAKCREDVAKNREKYQKALEEISAYNPRYIEDMTTVFERCQQMEAQRLTFFKDVLFSFHKCLNISQEPSLPQIYEEFHHTINNADHQKDLKWWANNHGVNMAMAWPQFEEVTTTDVPEPLRYKYLPARLSTTATATAALVTRATRPGAWLRAMRRVRLALPTICFDKVAPSEVDSQHYGSSRFYADAQMEYTEEFRDIAKGKSKESLPTGPITLLNQRPVSEDELPPISNNKANKGSNHAEPPPAPVVNNTSNDKNATANNTIDKKSISAPIAVTIERLEIYACATEYSPLRPADTLGGHLLRLALRPDAHNRYTVTDMTDHILPNGTASAPKSNKTSPVKDGAKQDNPFEEDEWDEESGGALTDTGEPGVPVRALYDYTGAESDELSFRQGDLFEKLEDEDEQGWCKGRKDGRVGLYPANYVEPVGH</sequence>
<feature type="region of interest" description="Disordered" evidence="14">
    <location>
        <begin position="520"/>
        <end position="567"/>
    </location>
</feature>
<feature type="compositionally biased region" description="Polar residues" evidence="14">
    <location>
        <begin position="523"/>
        <end position="534"/>
    </location>
</feature>
<dbReference type="SMART" id="SM00055">
    <property type="entry name" value="FCH"/>
    <property type="match status" value="1"/>
</dbReference>
<feature type="domain" description="SH3" evidence="15">
    <location>
        <begin position="564"/>
        <end position="624"/>
    </location>
</feature>
<dbReference type="PROSITE" id="PS50002">
    <property type="entry name" value="SH3"/>
    <property type="match status" value="1"/>
</dbReference>
<evidence type="ECO:0000256" key="14">
    <source>
        <dbReference type="SAM" id="MobiDB-lite"/>
    </source>
</evidence>
<reference evidence="17" key="2">
    <citation type="submission" date="2022-10" db="EMBL/GenBank/DDBJ databases">
        <authorList>
            <consortium name="ENA_rothamsted_submissions"/>
            <consortium name="culmorum"/>
            <person name="King R."/>
        </authorList>
    </citation>
    <scope>NUCLEOTIDE SEQUENCE</scope>
</reference>
<feature type="domain" description="F-BAR" evidence="16">
    <location>
        <begin position="12"/>
        <end position="285"/>
    </location>
</feature>
<dbReference type="GO" id="GO:0007010">
    <property type="term" value="P:cytoskeleton organization"/>
    <property type="evidence" value="ECO:0007669"/>
    <property type="project" value="TreeGrafter"/>
</dbReference>
<organism evidence="17 18">
    <name type="scientific">Diatraea saccharalis</name>
    <name type="common">sugarcane borer</name>
    <dbReference type="NCBI Taxonomy" id="40085"/>
    <lineage>
        <taxon>Eukaryota</taxon>
        <taxon>Metazoa</taxon>
        <taxon>Ecdysozoa</taxon>
        <taxon>Arthropoda</taxon>
        <taxon>Hexapoda</taxon>
        <taxon>Insecta</taxon>
        <taxon>Pterygota</taxon>
        <taxon>Neoptera</taxon>
        <taxon>Endopterygota</taxon>
        <taxon>Lepidoptera</taxon>
        <taxon>Glossata</taxon>
        <taxon>Ditrysia</taxon>
        <taxon>Pyraloidea</taxon>
        <taxon>Crambidae</taxon>
        <taxon>Crambinae</taxon>
        <taxon>Diatraea</taxon>
    </lineage>
</organism>
<accession>A0A9N9N3V6</accession>
<dbReference type="PRINTS" id="PR00452">
    <property type="entry name" value="SH3DOMAIN"/>
</dbReference>
<evidence type="ECO:0000256" key="7">
    <source>
        <dbReference type="ARBA" id="ARBA00022553"/>
    </source>
</evidence>
<dbReference type="SUPFAM" id="SSF50044">
    <property type="entry name" value="SH3-domain"/>
    <property type="match status" value="1"/>
</dbReference>
<reference evidence="17" key="1">
    <citation type="submission" date="2021-12" db="EMBL/GenBank/DDBJ databases">
        <authorList>
            <person name="King R."/>
        </authorList>
    </citation>
    <scope>NUCLEOTIDE SEQUENCE</scope>
</reference>
<evidence type="ECO:0000256" key="9">
    <source>
        <dbReference type="ARBA" id="ARBA00023136"/>
    </source>
</evidence>
<dbReference type="CDD" id="cd07655">
    <property type="entry name" value="F-BAR_PACSIN"/>
    <property type="match status" value="1"/>
</dbReference>
<dbReference type="InterPro" id="IPR001452">
    <property type="entry name" value="SH3_domain"/>
</dbReference>
<evidence type="ECO:0000256" key="8">
    <source>
        <dbReference type="ARBA" id="ARBA00023054"/>
    </source>
</evidence>
<evidence type="ECO:0000259" key="15">
    <source>
        <dbReference type="PROSITE" id="PS50002"/>
    </source>
</evidence>
<evidence type="ECO:0000256" key="2">
    <source>
        <dbReference type="ARBA" id="ARBA00004236"/>
    </source>
</evidence>
<dbReference type="Gene3D" id="1.20.1270.60">
    <property type="entry name" value="Arfaptin homology (AH) domain/BAR domain"/>
    <property type="match status" value="1"/>
</dbReference>
<evidence type="ECO:0000256" key="11">
    <source>
        <dbReference type="ARBA" id="ARBA00064966"/>
    </source>
</evidence>
<dbReference type="GO" id="GO:0005886">
    <property type="term" value="C:plasma membrane"/>
    <property type="evidence" value="ECO:0007669"/>
    <property type="project" value="UniProtKB-SubCell"/>
</dbReference>
<gene>
    <name evidence="17" type="ORF">DIATSA_LOCUS747</name>
</gene>
<keyword evidence="9" id="KW-0472">Membrane</keyword>
<dbReference type="Pfam" id="PF14604">
    <property type="entry name" value="SH3_9"/>
    <property type="match status" value="1"/>
</dbReference>
<dbReference type="FunFam" id="2.30.30.40:FF:000014">
    <property type="entry name" value="Kinase C and casein kinase substrate in neurons protein"/>
    <property type="match status" value="1"/>
</dbReference>
<dbReference type="GO" id="GO:0005768">
    <property type="term" value="C:endosome"/>
    <property type="evidence" value="ECO:0007669"/>
    <property type="project" value="TreeGrafter"/>
</dbReference>
<dbReference type="CDD" id="cd11843">
    <property type="entry name" value="SH3_PACSIN"/>
    <property type="match status" value="1"/>
</dbReference>
<name>A0A9N9N3V6_9NEOP</name>
<dbReference type="GO" id="GO:0005543">
    <property type="term" value="F:phospholipid binding"/>
    <property type="evidence" value="ECO:0007669"/>
    <property type="project" value="TreeGrafter"/>
</dbReference>
<feature type="compositionally biased region" description="Polar residues" evidence="14">
    <location>
        <begin position="424"/>
        <end position="433"/>
    </location>
</feature>
<keyword evidence="6" id="KW-0963">Cytoplasm</keyword>
<dbReference type="Gene3D" id="2.30.30.40">
    <property type="entry name" value="SH3 Domains"/>
    <property type="match status" value="1"/>
</dbReference>
<feature type="region of interest" description="Disordered" evidence="14">
    <location>
        <begin position="162"/>
        <end position="189"/>
    </location>
</feature>
<evidence type="ECO:0000259" key="16">
    <source>
        <dbReference type="PROSITE" id="PS51741"/>
    </source>
</evidence>
<evidence type="ECO:0000256" key="6">
    <source>
        <dbReference type="ARBA" id="ARBA00022490"/>
    </source>
</evidence>
<evidence type="ECO:0000256" key="3">
    <source>
        <dbReference type="ARBA" id="ARBA00004496"/>
    </source>
</evidence>
<evidence type="ECO:0000256" key="1">
    <source>
        <dbReference type="ARBA" id="ARBA00004184"/>
    </source>
</evidence>
<evidence type="ECO:0000256" key="4">
    <source>
        <dbReference type="ARBA" id="ARBA00022443"/>
    </source>
</evidence>
<protein>
    <recommendedName>
        <fullName evidence="19">Protein kinase C and casein kinase substrate in neurons protein 1</fullName>
    </recommendedName>
</protein>
<dbReference type="AlphaFoldDB" id="A0A9N9N3V6"/>
<dbReference type="GO" id="GO:0097320">
    <property type="term" value="P:plasma membrane tubulation"/>
    <property type="evidence" value="ECO:0007669"/>
    <property type="project" value="TreeGrafter"/>
</dbReference>
<keyword evidence="4 12" id="KW-0728">SH3 domain</keyword>
<evidence type="ECO:0000313" key="17">
    <source>
        <dbReference type="EMBL" id="CAG9782498.1"/>
    </source>
</evidence>
<dbReference type="PROSITE" id="PS51741">
    <property type="entry name" value="F_BAR"/>
    <property type="match status" value="1"/>
</dbReference>
<keyword evidence="8 13" id="KW-0175">Coiled coil</keyword>
<dbReference type="SMART" id="SM00326">
    <property type="entry name" value="SH3"/>
    <property type="match status" value="1"/>
</dbReference>
<dbReference type="InterPro" id="IPR031160">
    <property type="entry name" value="F_BAR_dom"/>
</dbReference>
<feature type="compositionally biased region" description="Polar residues" evidence="14">
    <location>
        <begin position="167"/>
        <end position="185"/>
    </location>
</feature>
<dbReference type="InterPro" id="IPR001060">
    <property type="entry name" value="FCH_dom"/>
</dbReference>
<feature type="compositionally biased region" description="Polar residues" evidence="14">
    <location>
        <begin position="444"/>
        <end position="458"/>
    </location>
</feature>
<keyword evidence="5" id="KW-1003">Cell membrane</keyword>
<dbReference type="PANTHER" id="PTHR23065:SF11">
    <property type="entry name" value="SYNDAPIN, ISOFORM C"/>
    <property type="match status" value="1"/>
</dbReference>
<dbReference type="InterPro" id="IPR036028">
    <property type="entry name" value="SH3-like_dom_sf"/>
</dbReference>
<comment type="subcellular location">
    <subcellularLocation>
        <location evidence="2">Cell membrane</location>
    </subcellularLocation>
    <subcellularLocation>
        <location evidence="3">Cytoplasm</location>
    </subcellularLocation>
    <subcellularLocation>
        <location evidence="1">Endomembrane system</location>
        <topology evidence="1">Peripheral membrane protein</topology>
    </subcellularLocation>
</comment>
<dbReference type="Pfam" id="PF00611">
    <property type="entry name" value="FCH"/>
    <property type="match status" value="1"/>
</dbReference>